<reference evidence="1" key="1">
    <citation type="journal article" date="2020" name="Fungal Divers.">
        <title>Resolving the Mortierellaceae phylogeny through synthesis of multi-gene phylogenetics and phylogenomics.</title>
        <authorList>
            <person name="Vandepol N."/>
            <person name="Liber J."/>
            <person name="Desiro A."/>
            <person name="Na H."/>
            <person name="Kennedy M."/>
            <person name="Barry K."/>
            <person name="Grigoriev I.V."/>
            <person name="Miller A.N."/>
            <person name="O'Donnell K."/>
            <person name="Stajich J.E."/>
            <person name="Bonito G."/>
        </authorList>
    </citation>
    <scope>NUCLEOTIDE SEQUENCE</scope>
    <source>
        <strain evidence="1">REB-010B</strain>
    </source>
</reference>
<dbReference type="Proteomes" id="UP000738325">
    <property type="component" value="Unassembled WGS sequence"/>
</dbReference>
<gene>
    <name evidence="1" type="ORF">BGZ99_001025</name>
</gene>
<proteinExistence type="predicted"/>
<dbReference type="OrthoDB" id="2423903at2759"/>
<evidence type="ECO:0000313" key="1">
    <source>
        <dbReference type="EMBL" id="KAG0308925.1"/>
    </source>
</evidence>
<protein>
    <submittedName>
        <fullName evidence="1">Uncharacterized protein</fullName>
    </submittedName>
</protein>
<sequence>MGLLEWYPFIRKKGYEPTLIRQSLVATTSIGSRRVDVLGASYRVILGAYLNNSQDRAHTIIEKEMLRFGSRSSLVFYINGPQAQRKLITFEIRQAAQNKATVRCEDSLDKLEQRIESNLRLKKRHFADVNANFSSSSY</sequence>
<dbReference type="EMBL" id="JAAAIP010001238">
    <property type="protein sequence ID" value="KAG0308925.1"/>
    <property type="molecule type" value="Genomic_DNA"/>
</dbReference>
<name>A0A9P6R4A9_9FUNG</name>
<accession>A0A9P6R4A9</accession>
<comment type="caution">
    <text evidence="1">The sequence shown here is derived from an EMBL/GenBank/DDBJ whole genome shotgun (WGS) entry which is preliminary data.</text>
</comment>
<organism evidence="1 2">
    <name type="scientific">Dissophora globulifera</name>
    <dbReference type="NCBI Taxonomy" id="979702"/>
    <lineage>
        <taxon>Eukaryota</taxon>
        <taxon>Fungi</taxon>
        <taxon>Fungi incertae sedis</taxon>
        <taxon>Mucoromycota</taxon>
        <taxon>Mortierellomycotina</taxon>
        <taxon>Mortierellomycetes</taxon>
        <taxon>Mortierellales</taxon>
        <taxon>Mortierellaceae</taxon>
        <taxon>Dissophora</taxon>
    </lineage>
</organism>
<keyword evidence="2" id="KW-1185">Reference proteome</keyword>
<dbReference type="AlphaFoldDB" id="A0A9P6R4A9"/>
<evidence type="ECO:0000313" key="2">
    <source>
        <dbReference type="Proteomes" id="UP000738325"/>
    </source>
</evidence>